<name>A0A248KJT8_9ENTR</name>
<protein>
    <submittedName>
        <fullName evidence="1">Uncharacterized protein</fullName>
    </submittedName>
</protein>
<accession>A0A248KJT8</accession>
<proteinExistence type="predicted"/>
<reference evidence="1 2" key="1">
    <citation type="submission" date="2017-06" db="EMBL/GenBank/DDBJ databases">
        <title>Origin of plasmid-mediated fosfomycin resistance gene fosA3.</title>
        <authorList>
            <person name="Ito R."/>
            <person name="Pacey M.P."/>
            <person name="Doi Y."/>
        </authorList>
    </citation>
    <scope>NUCLEOTIDE SEQUENCE [LARGE SCALE GENOMIC DNA]</scope>
    <source>
        <strain evidence="1 2">YDC799</strain>
    </source>
</reference>
<gene>
    <name evidence="1" type="ORF">CEW81_20280</name>
</gene>
<evidence type="ECO:0000313" key="2">
    <source>
        <dbReference type="Proteomes" id="UP000197098"/>
    </source>
</evidence>
<dbReference type="AlphaFoldDB" id="A0A248KJT8"/>
<organism evidence="1 2">
    <name type="scientific">Kluyvera genomosp. 3</name>
    <dbReference type="NCBI Taxonomy" id="2774055"/>
    <lineage>
        <taxon>Bacteria</taxon>
        <taxon>Pseudomonadati</taxon>
        <taxon>Pseudomonadota</taxon>
        <taxon>Gammaproteobacteria</taxon>
        <taxon>Enterobacterales</taxon>
        <taxon>Enterobacteriaceae</taxon>
        <taxon>Kluyvera</taxon>
    </lineage>
</organism>
<dbReference type="Proteomes" id="UP000197098">
    <property type="component" value="Chromosome"/>
</dbReference>
<evidence type="ECO:0000313" key="1">
    <source>
        <dbReference type="EMBL" id="ASG64100.1"/>
    </source>
</evidence>
<sequence length="69" mass="8159">MRSRSGGNGDGFFFRLFCCLRVNRHAANRCGYYNCEFTQRVGWLSSFKTCHGYFSDEVNDNVNENYYYN</sequence>
<dbReference type="EMBL" id="CP022114">
    <property type="protein sequence ID" value="ASG64100.1"/>
    <property type="molecule type" value="Genomic_DNA"/>
</dbReference>